<name>A0A514CLM2_9BACT</name>
<protein>
    <recommendedName>
        <fullName evidence="3">SH3 domain-containing protein</fullName>
    </recommendedName>
</protein>
<dbReference type="AlphaFoldDB" id="A0A514CLM2"/>
<dbReference type="RefSeq" id="WP_141615921.1">
    <property type="nucleotide sequence ID" value="NZ_CP041253.1"/>
</dbReference>
<evidence type="ECO:0000313" key="1">
    <source>
        <dbReference type="EMBL" id="QDH80698.1"/>
    </source>
</evidence>
<proteinExistence type="predicted"/>
<dbReference type="PROSITE" id="PS51257">
    <property type="entry name" value="PROKAR_LIPOPROTEIN"/>
    <property type="match status" value="1"/>
</dbReference>
<dbReference type="Proteomes" id="UP000316614">
    <property type="component" value="Chromosome"/>
</dbReference>
<dbReference type="OrthoDB" id="1443137at2"/>
<evidence type="ECO:0008006" key="3">
    <source>
        <dbReference type="Google" id="ProtNLM"/>
    </source>
</evidence>
<accession>A0A514CLM2</accession>
<sequence>MRILNIIFLLTFISCQSQNCDCEGFIDWESDKIINIYSDSNGKTKIAELHNDLINDDFLIFRILESNKNYFKVEIGRAMTENRITGWIKKIKEIVVDDRNYSDSQTLNLYTEPNLESKIKNKITEYSTEHYTIKNCKGKWIYAHQVKDGEVIEGWLEPSMQCPNPYTTCN</sequence>
<dbReference type="EMBL" id="CP041253">
    <property type="protein sequence ID" value="QDH80698.1"/>
    <property type="molecule type" value="Genomic_DNA"/>
</dbReference>
<keyword evidence="2" id="KW-1185">Reference proteome</keyword>
<dbReference type="KEGG" id="echi:FKX85_17285"/>
<reference evidence="1 2" key="1">
    <citation type="submission" date="2019-06" db="EMBL/GenBank/DDBJ databases">
        <title>Echinicola alkalisoli sp. nov. isolated from saline soil.</title>
        <authorList>
            <person name="Sun J.-Q."/>
            <person name="Xu L."/>
        </authorList>
    </citation>
    <scope>NUCLEOTIDE SEQUENCE [LARGE SCALE GENOMIC DNA]</scope>
    <source>
        <strain evidence="1 2">LN3S3</strain>
    </source>
</reference>
<organism evidence="1 2">
    <name type="scientific">Echinicola soli</name>
    <dbReference type="NCBI Taxonomy" id="2591634"/>
    <lineage>
        <taxon>Bacteria</taxon>
        <taxon>Pseudomonadati</taxon>
        <taxon>Bacteroidota</taxon>
        <taxon>Cytophagia</taxon>
        <taxon>Cytophagales</taxon>
        <taxon>Cyclobacteriaceae</taxon>
        <taxon>Echinicola</taxon>
    </lineage>
</organism>
<evidence type="ECO:0000313" key="2">
    <source>
        <dbReference type="Proteomes" id="UP000316614"/>
    </source>
</evidence>
<gene>
    <name evidence="1" type="ORF">FKX85_17285</name>
</gene>